<dbReference type="AlphaFoldDB" id="R0KUP0"/>
<dbReference type="VEuPathDB" id="MicrosporidiaDB:NBO_24g0026"/>
<accession>R0KUP0</accession>
<dbReference type="Proteomes" id="UP000016927">
    <property type="component" value="Unassembled WGS sequence"/>
</dbReference>
<name>R0KUP0_NOSB1</name>
<evidence type="ECO:0000313" key="1">
    <source>
        <dbReference type="EMBL" id="EOB14581.1"/>
    </source>
</evidence>
<dbReference type="EMBL" id="KB908932">
    <property type="protein sequence ID" value="EOB14581.1"/>
    <property type="molecule type" value="Genomic_DNA"/>
</dbReference>
<organism evidence="1 2">
    <name type="scientific">Nosema bombycis (strain CQ1 / CVCC 102059)</name>
    <name type="common">Microsporidian parasite</name>
    <name type="synonym">Pebrine of silkworm</name>
    <dbReference type="NCBI Taxonomy" id="578461"/>
    <lineage>
        <taxon>Eukaryota</taxon>
        <taxon>Fungi</taxon>
        <taxon>Fungi incertae sedis</taxon>
        <taxon>Microsporidia</taxon>
        <taxon>Nosematidae</taxon>
        <taxon>Nosema</taxon>
    </lineage>
</organism>
<dbReference type="HOGENOM" id="CLU_2923216_0_0_1"/>
<reference evidence="1 2" key="1">
    <citation type="journal article" date="2013" name="BMC Genomics">
        <title>Comparative genomics of parasitic silkworm microsporidia reveal an association between genome expansion and host adaptation.</title>
        <authorList>
            <person name="Pan G."/>
            <person name="Xu J."/>
            <person name="Li T."/>
            <person name="Xia Q."/>
            <person name="Liu S.L."/>
            <person name="Zhang G."/>
            <person name="Li S."/>
            <person name="Li C."/>
            <person name="Liu H."/>
            <person name="Yang L."/>
            <person name="Liu T."/>
            <person name="Zhang X."/>
            <person name="Wu Z."/>
            <person name="Fan W."/>
            <person name="Dang X."/>
            <person name="Xiang H."/>
            <person name="Tao M."/>
            <person name="Li Y."/>
            <person name="Hu J."/>
            <person name="Li Z."/>
            <person name="Lin L."/>
            <person name="Luo J."/>
            <person name="Geng L."/>
            <person name="Wang L."/>
            <person name="Long M."/>
            <person name="Wan Y."/>
            <person name="He N."/>
            <person name="Zhang Z."/>
            <person name="Lu C."/>
            <person name="Keeling P.J."/>
            <person name="Wang J."/>
            <person name="Xiang Z."/>
            <person name="Zhou Z."/>
        </authorList>
    </citation>
    <scope>NUCLEOTIDE SEQUENCE [LARGE SCALE GENOMIC DNA]</scope>
    <source>
        <strain evidence="2">CQ1 / CVCC 102059</strain>
    </source>
</reference>
<sequence length="61" mass="6889">MLNAVLILFARKLIYLDSVNDVPISAKIAPAMAAMSKIKNILKPKDVDFFQMPSNYFFVLL</sequence>
<protein>
    <submittedName>
        <fullName evidence="1">Uncharacterized protein</fullName>
    </submittedName>
</protein>
<proteinExistence type="predicted"/>
<keyword evidence="2" id="KW-1185">Reference proteome</keyword>
<gene>
    <name evidence="1" type="ORF">NBO_24g0026</name>
</gene>
<evidence type="ECO:0000313" key="2">
    <source>
        <dbReference type="Proteomes" id="UP000016927"/>
    </source>
</evidence>